<reference evidence="2 3" key="1">
    <citation type="submission" date="2016-10" db="EMBL/GenBank/DDBJ databases">
        <authorList>
            <person name="de Groot N.N."/>
        </authorList>
    </citation>
    <scope>NUCLEOTIDE SEQUENCE [LARGE SCALE GENOMIC DNA]</scope>
    <source>
        <strain evidence="2 3">CPCC 201354</strain>
    </source>
</reference>
<evidence type="ECO:0008006" key="4">
    <source>
        <dbReference type="Google" id="ProtNLM"/>
    </source>
</evidence>
<gene>
    <name evidence="2" type="ORF">SAMN05421505_104164</name>
</gene>
<evidence type="ECO:0000313" key="2">
    <source>
        <dbReference type="EMBL" id="SDG44211.1"/>
    </source>
</evidence>
<dbReference type="InterPro" id="IPR025323">
    <property type="entry name" value="DUF4229"/>
</dbReference>
<evidence type="ECO:0000313" key="3">
    <source>
        <dbReference type="Proteomes" id="UP000198923"/>
    </source>
</evidence>
<dbReference type="Pfam" id="PF14012">
    <property type="entry name" value="DUF4229"/>
    <property type="match status" value="1"/>
</dbReference>
<keyword evidence="1" id="KW-0812">Transmembrane</keyword>
<feature type="transmembrane region" description="Helical" evidence="1">
    <location>
        <begin position="5"/>
        <end position="24"/>
    </location>
</feature>
<sequence>MHPVLVYTASRIGLFVVALGVLYLLGLRSWLILAVVAFAVSGLASYVLLSKQRDAVSARIGKTSATLDKRED</sequence>
<dbReference type="Proteomes" id="UP000198923">
    <property type="component" value="Unassembled WGS sequence"/>
</dbReference>
<name>A0A1G7UA89_9ACTN</name>
<organism evidence="2 3">
    <name type="scientific">Sinosporangium album</name>
    <dbReference type="NCBI Taxonomy" id="504805"/>
    <lineage>
        <taxon>Bacteria</taxon>
        <taxon>Bacillati</taxon>
        <taxon>Actinomycetota</taxon>
        <taxon>Actinomycetes</taxon>
        <taxon>Streptosporangiales</taxon>
        <taxon>Streptosporangiaceae</taxon>
        <taxon>Sinosporangium</taxon>
    </lineage>
</organism>
<evidence type="ECO:0000256" key="1">
    <source>
        <dbReference type="SAM" id="Phobius"/>
    </source>
</evidence>
<dbReference type="AlphaFoldDB" id="A0A1G7UA89"/>
<dbReference type="RefSeq" id="WP_093169005.1">
    <property type="nucleotide sequence ID" value="NZ_FNCN01000004.1"/>
</dbReference>
<keyword evidence="1" id="KW-0472">Membrane</keyword>
<accession>A0A1G7UA89</accession>
<dbReference type="OrthoDB" id="3541782at2"/>
<keyword evidence="1" id="KW-1133">Transmembrane helix</keyword>
<protein>
    <recommendedName>
        <fullName evidence="4">DUF4229 domain-containing protein</fullName>
    </recommendedName>
</protein>
<feature type="transmembrane region" description="Helical" evidence="1">
    <location>
        <begin position="30"/>
        <end position="49"/>
    </location>
</feature>
<keyword evidence="3" id="KW-1185">Reference proteome</keyword>
<dbReference type="EMBL" id="FNCN01000004">
    <property type="protein sequence ID" value="SDG44211.1"/>
    <property type="molecule type" value="Genomic_DNA"/>
</dbReference>
<proteinExistence type="predicted"/>